<evidence type="ECO:0000256" key="2">
    <source>
        <dbReference type="ARBA" id="ARBA00009819"/>
    </source>
</evidence>
<keyword evidence="11 12" id="KW-0472">Membrane</keyword>
<keyword evidence="8 12" id="KW-0249">Electron transport</keyword>
<evidence type="ECO:0000256" key="5">
    <source>
        <dbReference type="ARBA" id="ARBA00022617"/>
    </source>
</evidence>
<dbReference type="GO" id="GO:0016682">
    <property type="term" value="F:oxidoreductase activity, acting on diphenols and related substances as donors, oxygen as acceptor"/>
    <property type="evidence" value="ECO:0007669"/>
    <property type="project" value="TreeGrafter"/>
</dbReference>
<keyword evidence="14" id="KW-1185">Reference proteome</keyword>
<dbReference type="Proteomes" id="UP000321062">
    <property type="component" value="Chromosome"/>
</dbReference>
<keyword evidence="4 12" id="KW-1003">Cell membrane</keyword>
<dbReference type="PANTHER" id="PTHR30365:SF14">
    <property type="entry name" value="CYTOCHROME BD MENAQUINOL OXIDASE SUBUNIT I-RELATED"/>
    <property type="match status" value="1"/>
</dbReference>
<feature type="transmembrane region" description="Helical" evidence="12">
    <location>
        <begin position="23"/>
        <end position="45"/>
    </location>
</feature>
<keyword evidence="3 12" id="KW-0813">Transport</keyword>
<protein>
    <submittedName>
        <fullName evidence="13">Cytochrome ubiquinol oxidase subunit I</fullName>
    </submittedName>
</protein>
<feature type="transmembrane region" description="Helical" evidence="12">
    <location>
        <begin position="319"/>
        <end position="345"/>
    </location>
</feature>
<dbReference type="EMBL" id="CP041690">
    <property type="protein sequence ID" value="QEE20794.1"/>
    <property type="molecule type" value="Genomic_DNA"/>
</dbReference>
<dbReference type="InterPro" id="IPR002585">
    <property type="entry name" value="Cyt-d_ubiquinol_oxidase_su_1"/>
</dbReference>
<keyword evidence="9 12" id="KW-1133">Transmembrane helix</keyword>
<evidence type="ECO:0000256" key="12">
    <source>
        <dbReference type="PIRNR" id="PIRNR006446"/>
    </source>
</evidence>
<evidence type="ECO:0000256" key="1">
    <source>
        <dbReference type="ARBA" id="ARBA00004651"/>
    </source>
</evidence>
<keyword evidence="10 12" id="KW-0408">Iron</keyword>
<evidence type="ECO:0000256" key="8">
    <source>
        <dbReference type="ARBA" id="ARBA00022982"/>
    </source>
</evidence>
<sequence>MFAGLSAEILARFQFAFTVSFHFIFPAFSIGLASFLAVLEALWLIRKDNAYLRLFEYWKTIFAVTFGMGVVSGIVMSYQFGTNWAKFSDMAGPVVGPLMGYEVLTAFFLEAGFLGIMLFGLKRVGKELHFFATLMVAVGTLISATWIIATNSWMQTPAGFAPSANGQLVPTDWMAVIFNPSFPYRLVHTVLAAYLTTAFTVGAVGAYHLLRNNANRQARIMFSMAMWMAAIVTPIQIGVGDMHGLNTLEFQPAKIAAMEGHYETHRGAPLILFGIPDDKAEVTRYAIEIPYLGSLILTHQIDGEVKGLKEWPRDERPNALIPFFTFRIMVGLGFLMLGVGLWSLWARFRGTLYESTWLQRAALVMGPSGYVAVLAGWYTTEVGRQPYTIYGILRTEDSLSPIAAPAVGTSLTAFIIVYFIVFGAGVFYMLRLMRRPPEGEDHELEKAPNRAAGITPGPVQGAPMGDGHGA</sequence>
<dbReference type="RefSeq" id="WP_147656141.1">
    <property type="nucleotide sequence ID" value="NZ_BMFM01000001.1"/>
</dbReference>
<feature type="transmembrane region" description="Helical" evidence="12">
    <location>
        <begin position="191"/>
        <end position="210"/>
    </location>
</feature>
<feature type="transmembrane region" description="Helical" evidence="12">
    <location>
        <begin position="402"/>
        <end position="430"/>
    </location>
</feature>
<dbReference type="GO" id="GO:0005886">
    <property type="term" value="C:plasma membrane"/>
    <property type="evidence" value="ECO:0007669"/>
    <property type="project" value="UniProtKB-SubCell"/>
</dbReference>
<dbReference type="GO" id="GO:0019646">
    <property type="term" value="P:aerobic electron transport chain"/>
    <property type="evidence" value="ECO:0007669"/>
    <property type="project" value="InterPro"/>
</dbReference>
<dbReference type="PANTHER" id="PTHR30365">
    <property type="entry name" value="CYTOCHROME D UBIQUINOL OXIDASE"/>
    <property type="match status" value="1"/>
</dbReference>
<feature type="transmembrane region" description="Helical" evidence="12">
    <location>
        <begin position="98"/>
        <end position="121"/>
    </location>
</feature>
<evidence type="ECO:0000256" key="10">
    <source>
        <dbReference type="ARBA" id="ARBA00023004"/>
    </source>
</evidence>
<comment type="subcellular location">
    <subcellularLocation>
        <location evidence="12">Cell inner membrane</location>
    </subcellularLocation>
    <subcellularLocation>
        <location evidence="1">Cell membrane</location>
        <topology evidence="1">Multi-pass membrane protein</topology>
    </subcellularLocation>
</comment>
<evidence type="ECO:0000256" key="11">
    <source>
        <dbReference type="ARBA" id="ARBA00023136"/>
    </source>
</evidence>
<dbReference type="Pfam" id="PF01654">
    <property type="entry name" value="Cyt_bd_oxida_I"/>
    <property type="match status" value="1"/>
</dbReference>
<evidence type="ECO:0000256" key="4">
    <source>
        <dbReference type="ARBA" id="ARBA00022475"/>
    </source>
</evidence>
<dbReference type="GO" id="GO:0046872">
    <property type="term" value="F:metal ion binding"/>
    <property type="evidence" value="ECO:0007669"/>
    <property type="project" value="UniProtKB-UniRule"/>
</dbReference>
<evidence type="ECO:0000256" key="7">
    <source>
        <dbReference type="ARBA" id="ARBA00022723"/>
    </source>
</evidence>
<keyword evidence="6 12" id="KW-0812">Transmembrane</keyword>
<feature type="transmembrane region" description="Helical" evidence="12">
    <location>
        <begin position="357"/>
        <end position="378"/>
    </location>
</feature>
<accession>A0A5B9DQZ1</accession>
<dbReference type="GO" id="GO:0009055">
    <property type="term" value="F:electron transfer activity"/>
    <property type="evidence" value="ECO:0007669"/>
    <property type="project" value="UniProtKB-UniRule"/>
</dbReference>
<dbReference type="GO" id="GO:0070069">
    <property type="term" value="C:cytochrome complex"/>
    <property type="evidence" value="ECO:0007669"/>
    <property type="project" value="UniProtKB-UniRule"/>
</dbReference>
<keyword evidence="7 12" id="KW-0479">Metal-binding</keyword>
<organism evidence="13 14">
    <name type="scientific">Paradevosia tibetensis</name>
    <dbReference type="NCBI Taxonomy" id="1447062"/>
    <lineage>
        <taxon>Bacteria</taxon>
        <taxon>Pseudomonadati</taxon>
        <taxon>Pseudomonadota</taxon>
        <taxon>Alphaproteobacteria</taxon>
        <taxon>Hyphomicrobiales</taxon>
        <taxon>Devosiaceae</taxon>
        <taxon>Paradevosia</taxon>
    </lineage>
</organism>
<evidence type="ECO:0000256" key="3">
    <source>
        <dbReference type="ARBA" id="ARBA00022448"/>
    </source>
</evidence>
<comment type="similarity">
    <text evidence="2 12">Belongs to the cytochrome ubiquinol oxidase subunit 1 family.</text>
</comment>
<feature type="transmembrane region" description="Helical" evidence="12">
    <location>
        <begin position="57"/>
        <end position="78"/>
    </location>
</feature>
<proteinExistence type="inferred from homology"/>
<dbReference type="OrthoDB" id="9807042at2"/>
<gene>
    <name evidence="13" type="ORF">FNA67_11685</name>
</gene>
<dbReference type="KEGG" id="yti:FNA67_11685"/>
<dbReference type="GO" id="GO:0020037">
    <property type="term" value="F:heme binding"/>
    <property type="evidence" value="ECO:0007669"/>
    <property type="project" value="TreeGrafter"/>
</dbReference>
<name>A0A5B9DQZ1_9HYPH</name>
<evidence type="ECO:0000313" key="14">
    <source>
        <dbReference type="Proteomes" id="UP000321062"/>
    </source>
</evidence>
<dbReference type="PIRSF" id="PIRSF006446">
    <property type="entry name" value="Cyt_quinol_oxidase_1"/>
    <property type="match status" value="1"/>
</dbReference>
<evidence type="ECO:0000313" key="13">
    <source>
        <dbReference type="EMBL" id="QEE20794.1"/>
    </source>
</evidence>
<keyword evidence="5 12" id="KW-0349">Heme</keyword>
<evidence type="ECO:0000256" key="9">
    <source>
        <dbReference type="ARBA" id="ARBA00022989"/>
    </source>
</evidence>
<feature type="transmembrane region" description="Helical" evidence="12">
    <location>
        <begin position="128"/>
        <end position="149"/>
    </location>
</feature>
<reference evidence="13 14" key="1">
    <citation type="journal article" date="2015" name="Int. J. Syst. Evol. Microbiol.">
        <title>Youhaiella tibetensis gen. nov., sp. nov., isolated from subsurface sediment.</title>
        <authorList>
            <person name="Wang Y.X."/>
            <person name="Huang F.Q."/>
            <person name="Nogi Y."/>
            <person name="Pang S.J."/>
            <person name="Wang P.K."/>
            <person name="Lv J."/>
        </authorList>
    </citation>
    <scope>NUCLEOTIDE SEQUENCE [LARGE SCALE GENOMIC DNA]</scope>
    <source>
        <strain evidence="14">fig4</strain>
    </source>
</reference>
<dbReference type="AlphaFoldDB" id="A0A5B9DQZ1"/>
<evidence type="ECO:0000256" key="6">
    <source>
        <dbReference type="ARBA" id="ARBA00022692"/>
    </source>
</evidence>
<feature type="transmembrane region" description="Helical" evidence="12">
    <location>
        <begin position="222"/>
        <end position="239"/>
    </location>
</feature>